<organism evidence="2">
    <name type="scientific">Anguilla anguilla</name>
    <name type="common">European freshwater eel</name>
    <name type="synonym">Muraena anguilla</name>
    <dbReference type="NCBI Taxonomy" id="7936"/>
    <lineage>
        <taxon>Eukaryota</taxon>
        <taxon>Metazoa</taxon>
        <taxon>Chordata</taxon>
        <taxon>Craniata</taxon>
        <taxon>Vertebrata</taxon>
        <taxon>Euteleostomi</taxon>
        <taxon>Actinopterygii</taxon>
        <taxon>Neopterygii</taxon>
        <taxon>Teleostei</taxon>
        <taxon>Anguilliformes</taxon>
        <taxon>Anguillidae</taxon>
        <taxon>Anguilla</taxon>
    </lineage>
</organism>
<sequence>MNQFTCLNHDWQIELCFLVLNHNAKKYLWRSGVFFWQAIMVTSHAKIVILFRKRISAVYIYPLI</sequence>
<keyword evidence="1" id="KW-1133">Transmembrane helix</keyword>
<name>A0A0E9RLI0_ANGAN</name>
<reference evidence="2" key="1">
    <citation type="submission" date="2014-11" db="EMBL/GenBank/DDBJ databases">
        <authorList>
            <person name="Amaro Gonzalez C."/>
        </authorList>
    </citation>
    <scope>NUCLEOTIDE SEQUENCE</scope>
</reference>
<proteinExistence type="predicted"/>
<dbReference type="EMBL" id="GBXM01078900">
    <property type="protein sequence ID" value="JAH29677.1"/>
    <property type="molecule type" value="Transcribed_RNA"/>
</dbReference>
<feature type="transmembrane region" description="Helical" evidence="1">
    <location>
        <begin position="33"/>
        <end position="51"/>
    </location>
</feature>
<reference evidence="2" key="2">
    <citation type="journal article" date="2015" name="Fish Shellfish Immunol.">
        <title>Early steps in the European eel (Anguilla anguilla)-Vibrio vulnificus interaction in the gills: Role of the RtxA13 toxin.</title>
        <authorList>
            <person name="Callol A."/>
            <person name="Pajuelo D."/>
            <person name="Ebbesson L."/>
            <person name="Teles M."/>
            <person name="MacKenzie S."/>
            <person name="Amaro C."/>
        </authorList>
    </citation>
    <scope>NUCLEOTIDE SEQUENCE</scope>
</reference>
<keyword evidence="1" id="KW-0812">Transmembrane</keyword>
<evidence type="ECO:0000313" key="2">
    <source>
        <dbReference type="EMBL" id="JAH29677.1"/>
    </source>
</evidence>
<keyword evidence="1" id="KW-0472">Membrane</keyword>
<evidence type="ECO:0000256" key="1">
    <source>
        <dbReference type="SAM" id="Phobius"/>
    </source>
</evidence>
<protein>
    <submittedName>
        <fullName evidence="2">Uncharacterized protein</fullName>
    </submittedName>
</protein>
<accession>A0A0E9RLI0</accession>
<dbReference type="AlphaFoldDB" id="A0A0E9RLI0"/>